<dbReference type="GO" id="GO:0008610">
    <property type="term" value="P:lipid biosynthetic process"/>
    <property type="evidence" value="ECO:0007669"/>
    <property type="project" value="InterPro"/>
</dbReference>
<dbReference type="PATRIC" id="fig|1458461.3.peg.1112"/>
<dbReference type="OrthoDB" id="189417at2"/>
<reference evidence="3 4" key="1">
    <citation type="journal article" date="2014" name="Front. Genet.">
        <title>Genome and metabolic network of "Candidatus Phaeomarinobacter ectocarpi" Ec32, a new candidate genus of Alphaproteobacteria frequently associated with brown algae.</title>
        <authorList>
            <person name="Dittami S.M."/>
            <person name="Barbeyron T."/>
            <person name="Boyen C."/>
            <person name="Cambefort J."/>
            <person name="Collet G."/>
            <person name="Delage L."/>
            <person name="Gobet A."/>
            <person name="Groisillier A."/>
            <person name="Leblanc C."/>
            <person name="Michel G."/>
            <person name="Scornet D."/>
            <person name="Siegel A."/>
            <person name="Tapia J.E."/>
            <person name="Tonon T."/>
        </authorList>
    </citation>
    <scope>NUCLEOTIDE SEQUENCE [LARGE SCALE GENOMIC DNA]</scope>
    <source>
        <strain evidence="3 4">Ec32</strain>
    </source>
</reference>
<name>X5MML6_9HYPH</name>
<dbReference type="KEGG" id="pect:BN1012_Phect1112"/>
<dbReference type="Proteomes" id="UP000032160">
    <property type="component" value="Chromosome I"/>
</dbReference>
<dbReference type="STRING" id="1458461.BN1012_Phect1112"/>
<dbReference type="RefSeq" id="WP_043950011.1">
    <property type="nucleotide sequence ID" value="NZ_HG966617.1"/>
</dbReference>
<dbReference type="SUPFAM" id="SSF53335">
    <property type="entry name" value="S-adenosyl-L-methionine-dependent methyltransferases"/>
    <property type="match status" value="1"/>
</dbReference>
<evidence type="ECO:0000313" key="4">
    <source>
        <dbReference type="Proteomes" id="UP000032160"/>
    </source>
</evidence>
<dbReference type="InterPro" id="IPR007072">
    <property type="entry name" value="RNMT_CmcI"/>
</dbReference>
<keyword evidence="2" id="KW-0808">Transferase</keyword>
<dbReference type="EMBL" id="HG966617">
    <property type="protein sequence ID" value="CDO59326.1"/>
    <property type="molecule type" value="Genomic_DNA"/>
</dbReference>
<dbReference type="GO" id="GO:0008168">
    <property type="term" value="F:methyltransferase activity"/>
    <property type="evidence" value="ECO:0007669"/>
    <property type="project" value="UniProtKB-KW"/>
</dbReference>
<organism evidence="3 4">
    <name type="scientific">Candidatus Phaeomarinibacter ectocarpi</name>
    <dbReference type="NCBI Taxonomy" id="1458461"/>
    <lineage>
        <taxon>Bacteria</taxon>
        <taxon>Pseudomonadati</taxon>
        <taxon>Pseudomonadota</taxon>
        <taxon>Alphaproteobacteria</taxon>
        <taxon>Hyphomicrobiales</taxon>
        <taxon>Parvibaculaceae</taxon>
        <taxon>Candidatus Phaeomarinibacter</taxon>
    </lineage>
</organism>
<evidence type="ECO:0000256" key="1">
    <source>
        <dbReference type="ARBA" id="ARBA00022603"/>
    </source>
</evidence>
<dbReference type="GO" id="GO:0005886">
    <property type="term" value="C:plasma membrane"/>
    <property type="evidence" value="ECO:0007669"/>
    <property type="project" value="TreeGrafter"/>
</dbReference>
<dbReference type="HOGENOM" id="CLU_063868_1_0_5"/>
<protein>
    <submittedName>
        <fullName evidence="3">Cephalosporin hydroxylase</fullName>
    </submittedName>
</protein>
<evidence type="ECO:0000313" key="3">
    <source>
        <dbReference type="EMBL" id="CDO59326.1"/>
    </source>
</evidence>
<accession>X5MML6</accession>
<dbReference type="PANTHER" id="PTHR40048">
    <property type="entry name" value="RHAMNOSYL O-METHYLTRANSFERASE"/>
    <property type="match status" value="1"/>
</dbReference>
<evidence type="ECO:0000256" key="2">
    <source>
        <dbReference type="ARBA" id="ARBA00022679"/>
    </source>
</evidence>
<dbReference type="GO" id="GO:0071770">
    <property type="term" value="P:DIM/DIP cell wall layer assembly"/>
    <property type="evidence" value="ECO:0007669"/>
    <property type="project" value="TreeGrafter"/>
</dbReference>
<dbReference type="PANTHER" id="PTHR40048:SF1">
    <property type="entry name" value="RHAMNOSYL O-METHYLTRANSFERASE"/>
    <property type="match status" value="1"/>
</dbReference>
<sequence>MIEIDEVAGTVTQRLDGNEETFALGSREGFEVVSKAWLRAGWDAKHLYTFTWFGRPVIQLPEDLLRVQEVIYDLKPDVVFETGFAHGGSAIFYASLMKLMGKGRMVAVDIEIRPHNRAAVEAHELYPLITMIEGDSVAPDTVAEVKKEIGDAETVLVLLDANHSRDHVRKELEAYAPLVSVGSYIVACDGIMKQVVGGRATDDDWDVNNPQTAVQDFLADHPEFELGQPDFKFDESGECSPITYFVNGWLKRVR</sequence>
<dbReference type="InterPro" id="IPR029063">
    <property type="entry name" value="SAM-dependent_MTases_sf"/>
</dbReference>
<proteinExistence type="predicted"/>
<gene>
    <name evidence="3" type="ORF">BN1012_Phect1112</name>
</gene>
<dbReference type="Gene3D" id="3.40.50.150">
    <property type="entry name" value="Vaccinia Virus protein VP39"/>
    <property type="match status" value="1"/>
</dbReference>
<dbReference type="Pfam" id="PF04989">
    <property type="entry name" value="RMNT_CmcI"/>
    <property type="match status" value="1"/>
</dbReference>
<dbReference type="AlphaFoldDB" id="X5MML6"/>
<keyword evidence="1" id="KW-0489">Methyltransferase</keyword>
<dbReference type="GO" id="GO:0032259">
    <property type="term" value="P:methylation"/>
    <property type="evidence" value="ECO:0007669"/>
    <property type="project" value="UniProtKB-KW"/>
</dbReference>
<keyword evidence="4" id="KW-1185">Reference proteome</keyword>